<gene>
    <name evidence="2" type="ORF">GCM10020366_37230</name>
</gene>
<evidence type="ECO:0000259" key="1">
    <source>
        <dbReference type="Pfam" id="PF08378"/>
    </source>
</evidence>
<reference evidence="3" key="1">
    <citation type="journal article" date="2019" name="Int. J. Syst. Evol. Microbiol.">
        <title>The Global Catalogue of Microorganisms (GCM) 10K type strain sequencing project: providing services to taxonomists for standard genome sequencing and annotation.</title>
        <authorList>
            <consortium name="The Broad Institute Genomics Platform"/>
            <consortium name="The Broad Institute Genome Sequencing Center for Infectious Disease"/>
            <person name="Wu L."/>
            <person name="Ma J."/>
        </authorList>
    </citation>
    <scope>NUCLEOTIDE SEQUENCE [LARGE SCALE GENOMIC DNA]</scope>
    <source>
        <strain evidence="3">JCM 9687</strain>
    </source>
</reference>
<keyword evidence="3" id="KW-1185">Reference proteome</keyword>
<proteinExistence type="predicted"/>
<protein>
    <recommendedName>
        <fullName evidence="1">NERD domain-containing protein</fullName>
    </recommendedName>
</protein>
<dbReference type="RefSeq" id="WP_344928242.1">
    <property type="nucleotide sequence ID" value="NZ_BAAAYK010000038.1"/>
</dbReference>
<comment type="caution">
    <text evidence="2">The sequence shown here is derived from an EMBL/GenBank/DDBJ whole genome shotgun (WGS) entry which is preliminary data.</text>
</comment>
<dbReference type="Pfam" id="PF13604">
    <property type="entry name" value="AAA_30"/>
    <property type="match status" value="1"/>
</dbReference>
<dbReference type="SUPFAM" id="SSF52540">
    <property type="entry name" value="P-loop containing nucleoside triphosphate hydrolases"/>
    <property type="match status" value="1"/>
</dbReference>
<evidence type="ECO:0000313" key="2">
    <source>
        <dbReference type="EMBL" id="GAA3359794.1"/>
    </source>
</evidence>
<dbReference type="EMBL" id="BAAAYK010000038">
    <property type="protein sequence ID" value="GAA3359794.1"/>
    <property type="molecule type" value="Genomic_DNA"/>
</dbReference>
<accession>A0ABP6RVR4</accession>
<dbReference type="Gene3D" id="3.40.50.300">
    <property type="entry name" value="P-loop containing nucleotide triphosphate hydrolases"/>
    <property type="match status" value="1"/>
</dbReference>
<dbReference type="InterPro" id="IPR011528">
    <property type="entry name" value="NERD"/>
</dbReference>
<sequence length="528" mass="58302">MRMIPDRVPLTASRAEQRMFQLLREVEPEGWSIALHSLNLPEHTRKRQCEIDFLLLGARGLLGLEVKGGKVSRRNGVWHSEDLRGRKNRLKESPLDQVTSGMFALEGRLRKRFDRSLTGRTVFASGVVFPDCEFDVQSVEWDPESLLDASALSGPGWGERLSRLGELWADKPGPPRIPLSDEEVRRYLDFLRPDFDMVRTLKQLSSTVEAEVAALTRQQYRALDASRRNERVIFEGGAGTGKTMLAAEICRRAEAPRHRVLLTCRSAVLAAFLKNQPGLEEVTVMPFHRLSSMPAAGFDLAVVDEAQDLINEDDLRVLDRTLANGLSDGRWAVLLDSNNQSGLVGRYEDAAMAGIRQHRPAEITLTDNCRNTAEIVAATRERTGADLGVTTAGHGHEVTALQESGDRMGALLGGLLSKFEADQVPLDQVMLLSPSEFGKSSFVGLPPEWRHRVELLDLQRLRRPSAGRVGFAEVASFKGLESPFIVLELPSGLDARTALSTLYVGMTRARAGLWVVEPIDASAGADAR</sequence>
<evidence type="ECO:0000313" key="3">
    <source>
        <dbReference type="Proteomes" id="UP001500483"/>
    </source>
</evidence>
<dbReference type="Proteomes" id="UP001500483">
    <property type="component" value="Unassembled WGS sequence"/>
</dbReference>
<dbReference type="Pfam" id="PF08378">
    <property type="entry name" value="NERD"/>
    <property type="match status" value="1"/>
</dbReference>
<dbReference type="InterPro" id="IPR027417">
    <property type="entry name" value="P-loop_NTPase"/>
</dbReference>
<feature type="domain" description="NERD" evidence="1">
    <location>
        <begin position="13"/>
        <end position="116"/>
    </location>
</feature>
<organism evidence="2 3">
    <name type="scientific">Saccharopolyspora gregorii</name>
    <dbReference type="NCBI Taxonomy" id="33914"/>
    <lineage>
        <taxon>Bacteria</taxon>
        <taxon>Bacillati</taxon>
        <taxon>Actinomycetota</taxon>
        <taxon>Actinomycetes</taxon>
        <taxon>Pseudonocardiales</taxon>
        <taxon>Pseudonocardiaceae</taxon>
        <taxon>Saccharopolyspora</taxon>
    </lineage>
</organism>
<name>A0ABP6RVR4_9PSEU</name>